<keyword evidence="3 6" id="KW-0808">Transferase</keyword>
<feature type="domain" description="Bin3-type SAM" evidence="7">
    <location>
        <begin position="40"/>
        <end position="286"/>
    </location>
</feature>
<keyword evidence="4 5" id="KW-0949">S-adenosyl-L-methionine</keyword>
<evidence type="ECO:0000256" key="4">
    <source>
        <dbReference type="ARBA" id="ARBA00022691"/>
    </source>
</evidence>
<dbReference type="PANTHER" id="PTHR12315:SF0">
    <property type="entry name" value="7SK SNRNA METHYLPHOSPHATE CAPPING ENZYME"/>
    <property type="match status" value="1"/>
</dbReference>
<dbReference type="GO" id="GO:0040031">
    <property type="term" value="P:snRNA modification"/>
    <property type="evidence" value="ECO:0007669"/>
    <property type="project" value="TreeGrafter"/>
</dbReference>
<evidence type="ECO:0000313" key="9">
    <source>
        <dbReference type="Proteomes" id="UP000030755"/>
    </source>
</evidence>
<dbReference type="EMBL" id="KE560993">
    <property type="protein sequence ID" value="EPZ34104.1"/>
    <property type="molecule type" value="Genomic_DNA"/>
</dbReference>
<dbReference type="InterPro" id="IPR010675">
    <property type="entry name" value="Bin3_C"/>
</dbReference>
<dbReference type="PROSITE" id="PS51515">
    <property type="entry name" value="BIN3_SAM"/>
    <property type="match status" value="1"/>
</dbReference>
<dbReference type="EC" id="2.1.1.-" evidence="6"/>
<dbReference type="InterPro" id="IPR039772">
    <property type="entry name" value="Bin3-like"/>
</dbReference>
<dbReference type="GO" id="GO:0032259">
    <property type="term" value="P:methylation"/>
    <property type="evidence" value="ECO:0007669"/>
    <property type="project" value="UniProtKB-KW"/>
</dbReference>
<keyword evidence="2 6" id="KW-0489">Methyltransferase</keyword>
<dbReference type="GO" id="GO:0000723">
    <property type="term" value="P:telomere maintenance"/>
    <property type="evidence" value="ECO:0007669"/>
    <property type="project" value="EnsemblFungi"/>
</dbReference>
<dbReference type="CDD" id="cd02440">
    <property type="entry name" value="AdoMet_MTases"/>
    <property type="match status" value="1"/>
</dbReference>
<dbReference type="Pfam" id="PF01135">
    <property type="entry name" value="PCMT"/>
    <property type="match status" value="1"/>
</dbReference>
<protein>
    <recommendedName>
        <fullName evidence="6">RNA methyltransferase</fullName>
        <ecNumber evidence="6">2.1.1.-</ecNumber>
    </recommendedName>
</protein>
<reference evidence="8 9" key="1">
    <citation type="journal article" date="2013" name="Curr. Biol.">
        <title>Shared signatures of parasitism and phylogenomics unite Cryptomycota and microsporidia.</title>
        <authorList>
            <person name="James T.Y."/>
            <person name="Pelin A."/>
            <person name="Bonen L."/>
            <person name="Ahrendt S."/>
            <person name="Sain D."/>
            <person name="Corradi N."/>
            <person name="Stajich J.E."/>
        </authorList>
    </citation>
    <scope>NUCLEOTIDE SEQUENCE [LARGE SCALE GENOMIC DNA]</scope>
    <source>
        <strain evidence="8 9">CSF55</strain>
    </source>
</reference>
<dbReference type="GO" id="GO:0008173">
    <property type="term" value="F:RNA methyltransferase activity"/>
    <property type="evidence" value="ECO:0007669"/>
    <property type="project" value="UniProtKB-UniRule"/>
</dbReference>
<evidence type="ECO:0000256" key="6">
    <source>
        <dbReference type="RuleBase" id="RU367087"/>
    </source>
</evidence>
<gene>
    <name evidence="8" type="ORF">O9G_003184</name>
</gene>
<name>A0A075B006_ROZAC</name>
<dbReference type="SUPFAM" id="SSF53335">
    <property type="entry name" value="S-adenosyl-L-methionine-dependent methyltransferases"/>
    <property type="match status" value="1"/>
</dbReference>
<organism evidence="8 9">
    <name type="scientific">Rozella allomycis (strain CSF55)</name>
    <dbReference type="NCBI Taxonomy" id="988480"/>
    <lineage>
        <taxon>Eukaryota</taxon>
        <taxon>Fungi</taxon>
        <taxon>Fungi incertae sedis</taxon>
        <taxon>Cryptomycota</taxon>
        <taxon>Cryptomycota incertae sedis</taxon>
        <taxon>Rozella</taxon>
    </lineage>
</organism>
<sequence>MDIDRESEILEEQPEKKVYQFGNYPNYYGYRNAFNNFEMDERIKWLKDVVPFQGKRVLDIGCNSGFATLNIGKHLESSLVVGVDIDESLIVKATKSLKMDYSLQRPVLKENLEDYSDEEDFEHYFPMSCVIKYGSLPLTKPIVKAQKSEYPFNTKFITVDFLNDSHDLLKEPFDSINWDMISLSLTKWIHLNWGDRGIIELFKRVYNCLNPNGHFILEAQPFSSYQSKARITQLTKDIYRSIQFKPEQFKEYLLSNGFRLIKTIQVPEGSLQTKGFKRPIWVYQKI</sequence>
<dbReference type="OMA" id="KWIHLFH"/>
<accession>A0A075B006</accession>
<proteinExistence type="inferred from homology"/>
<dbReference type="STRING" id="988480.A0A075B006"/>
<dbReference type="PANTHER" id="PTHR12315">
    <property type="entry name" value="BICOID-INTERACTING PROTEIN RELATED"/>
    <property type="match status" value="1"/>
</dbReference>
<evidence type="ECO:0000256" key="2">
    <source>
        <dbReference type="ARBA" id="ARBA00022603"/>
    </source>
</evidence>
<dbReference type="GO" id="GO:0008171">
    <property type="term" value="F:O-methyltransferase activity"/>
    <property type="evidence" value="ECO:0007669"/>
    <property type="project" value="UniProtKB-UniRule"/>
</dbReference>
<keyword evidence="9" id="KW-1185">Reference proteome</keyword>
<dbReference type="InterPro" id="IPR029063">
    <property type="entry name" value="SAM-dependent_MTases_sf"/>
</dbReference>
<dbReference type="GO" id="GO:0030515">
    <property type="term" value="F:snoRNA binding"/>
    <property type="evidence" value="ECO:0007669"/>
    <property type="project" value="EnsemblFungi"/>
</dbReference>
<dbReference type="AlphaFoldDB" id="A0A075B006"/>
<dbReference type="Proteomes" id="UP000030755">
    <property type="component" value="Unassembled WGS sequence"/>
</dbReference>
<evidence type="ECO:0000313" key="8">
    <source>
        <dbReference type="EMBL" id="EPZ34104.1"/>
    </source>
</evidence>
<dbReference type="OrthoDB" id="540004at2759"/>
<dbReference type="InterPro" id="IPR024160">
    <property type="entry name" value="BIN3_SAM-bd_dom"/>
</dbReference>
<comment type="similarity">
    <text evidence="1 6">Belongs to the methyltransferase superfamily.</text>
</comment>
<evidence type="ECO:0000256" key="3">
    <source>
        <dbReference type="ARBA" id="ARBA00022679"/>
    </source>
</evidence>
<dbReference type="Pfam" id="PF06859">
    <property type="entry name" value="Bin3"/>
    <property type="match status" value="1"/>
</dbReference>
<dbReference type="GO" id="GO:0017069">
    <property type="term" value="F:snRNA binding"/>
    <property type="evidence" value="ECO:0007669"/>
    <property type="project" value="TreeGrafter"/>
</dbReference>
<dbReference type="Gene3D" id="3.40.50.150">
    <property type="entry name" value="Vaccinia Virus protein VP39"/>
    <property type="match status" value="1"/>
</dbReference>
<dbReference type="HOGENOM" id="CLU_004729_2_0_1"/>
<evidence type="ECO:0000259" key="7">
    <source>
        <dbReference type="PROSITE" id="PS51515"/>
    </source>
</evidence>
<evidence type="ECO:0000256" key="5">
    <source>
        <dbReference type="PROSITE-ProRule" id="PRU00848"/>
    </source>
</evidence>
<evidence type="ECO:0000256" key="1">
    <source>
        <dbReference type="ARBA" id="ARBA00008361"/>
    </source>
</evidence>